<protein>
    <submittedName>
        <fullName evidence="2">Uncharacterized protein</fullName>
    </submittedName>
</protein>
<dbReference type="EMBL" id="AP028654">
    <property type="protein sequence ID" value="BEP27742.1"/>
    <property type="molecule type" value="Genomic_DNA"/>
</dbReference>
<organism evidence="2 3">
    <name type="scientific">Helicovermis profundi</name>
    <dbReference type="NCBI Taxonomy" id="3065157"/>
    <lineage>
        <taxon>Bacteria</taxon>
        <taxon>Bacillati</taxon>
        <taxon>Bacillota</taxon>
        <taxon>Clostridia</taxon>
        <taxon>Helicovermis</taxon>
    </lineage>
</organism>
<keyword evidence="1" id="KW-0472">Membrane</keyword>
<feature type="transmembrane region" description="Helical" evidence="1">
    <location>
        <begin position="61"/>
        <end position="82"/>
    </location>
</feature>
<dbReference type="Proteomes" id="UP001321786">
    <property type="component" value="Chromosome"/>
</dbReference>
<keyword evidence="3" id="KW-1185">Reference proteome</keyword>
<evidence type="ECO:0000313" key="3">
    <source>
        <dbReference type="Proteomes" id="UP001321786"/>
    </source>
</evidence>
<keyword evidence="1" id="KW-0812">Transmembrane</keyword>
<accession>A0AAU9E591</accession>
<sequence>MKKIINLLKFLIPLSGLIYLILVFLDSRFLISINKVMSTILALYSVVFAVDGIIIKKSKDFVYIFYFFFGIMILLFNFRFLFV</sequence>
<keyword evidence="1" id="KW-1133">Transmembrane helix</keyword>
<evidence type="ECO:0000313" key="2">
    <source>
        <dbReference type="EMBL" id="BEP27742.1"/>
    </source>
</evidence>
<proteinExistence type="predicted"/>
<feature type="transmembrane region" description="Helical" evidence="1">
    <location>
        <begin position="7"/>
        <end position="25"/>
    </location>
</feature>
<dbReference type="KEGG" id="hprf:HLPR_00730"/>
<name>A0AAU9E591_9FIRM</name>
<dbReference type="AlphaFoldDB" id="A0AAU9E591"/>
<reference evidence="2 3" key="1">
    <citation type="submission" date="2023-08" db="EMBL/GenBank/DDBJ databases">
        <title>Helicovermis profunda gen. nov., sp. nov., a novel mesophilic, fermentative bacterium within the Bacillota from a deep-sea hydrothermal vent chimney.</title>
        <authorList>
            <person name="Miyazaki U."/>
            <person name="Mizutani D."/>
            <person name="Hashimoto Y."/>
            <person name="Tame A."/>
            <person name="Sawayama S."/>
            <person name="Miyazaki J."/>
            <person name="Takai K."/>
            <person name="Nakagawa S."/>
        </authorList>
    </citation>
    <scope>NUCLEOTIDE SEQUENCE [LARGE SCALE GENOMIC DNA]</scope>
    <source>
        <strain evidence="2 3">S502</strain>
    </source>
</reference>
<dbReference type="RefSeq" id="WP_338536112.1">
    <property type="nucleotide sequence ID" value="NZ_AP028654.1"/>
</dbReference>
<feature type="transmembrane region" description="Helical" evidence="1">
    <location>
        <begin position="37"/>
        <end position="54"/>
    </location>
</feature>
<evidence type="ECO:0000256" key="1">
    <source>
        <dbReference type="SAM" id="Phobius"/>
    </source>
</evidence>
<gene>
    <name evidence="2" type="ORF">HLPR_00730</name>
</gene>